<accession>A0ABN8ZKB1</accession>
<proteinExistence type="predicted"/>
<reference evidence="1" key="1">
    <citation type="submission" date="2023-04" db="EMBL/GenBank/DDBJ databases">
        <authorList>
            <consortium name="ELIXIR-Norway"/>
        </authorList>
    </citation>
    <scope>NUCLEOTIDE SEQUENCE [LARGE SCALE GENOMIC DNA]</scope>
</reference>
<sequence>MERRKEKDGAVARGGLTAGAQAFRALLPAHLPHQGPRMTPCTLRPHPTQAHLAHLQRTGKGCVALAALERSCRLVHPPCER</sequence>
<organism evidence="1 2">
    <name type="scientific">Rangifer tarandus platyrhynchus</name>
    <name type="common">Svalbard reindeer</name>
    <dbReference type="NCBI Taxonomy" id="3082113"/>
    <lineage>
        <taxon>Eukaryota</taxon>
        <taxon>Metazoa</taxon>
        <taxon>Chordata</taxon>
        <taxon>Craniata</taxon>
        <taxon>Vertebrata</taxon>
        <taxon>Euteleostomi</taxon>
        <taxon>Mammalia</taxon>
        <taxon>Eutheria</taxon>
        <taxon>Laurasiatheria</taxon>
        <taxon>Artiodactyla</taxon>
        <taxon>Ruminantia</taxon>
        <taxon>Pecora</taxon>
        <taxon>Cervidae</taxon>
        <taxon>Odocoileinae</taxon>
        <taxon>Rangifer</taxon>
    </lineage>
</organism>
<name>A0ABN8ZKB1_RANTA</name>
<protein>
    <submittedName>
        <fullName evidence="1">Uncharacterized protein</fullName>
    </submittedName>
</protein>
<keyword evidence="2" id="KW-1185">Reference proteome</keyword>
<evidence type="ECO:0000313" key="1">
    <source>
        <dbReference type="EMBL" id="CAI9174347.1"/>
    </source>
</evidence>
<dbReference type="EMBL" id="OX459940">
    <property type="protein sequence ID" value="CAI9174347.1"/>
    <property type="molecule type" value="Genomic_DNA"/>
</dbReference>
<evidence type="ECO:0000313" key="2">
    <source>
        <dbReference type="Proteomes" id="UP001176941"/>
    </source>
</evidence>
<gene>
    <name evidence="1" type="ORF">MRATA1EN1_LOCUS23309</name>
</gene>
<dbReference type="Proteomes" id="UP001176941">
    <property type="component" value="Chromosome 4"/>
</dbReference>